<dbReference type="GO" id="GO:0005524">
    <property type="term" value="F:ATP binding"/>
    <property type="evidence" value="ECO:0007669"/>
    <property type="project" value="UniProtKB-KW"/>
</dbReference>
<dbReference type="Pfam" id="PF00005">
    <property type="entry name" value="ABC_tran"/>
    <property type="match status" value="1"/>
</dbReference>
<keyword evidence="1" id="KW-0813">Transport</keyword>
<dbReference type="InterPro" id="IPR017871">
    <property type="entry name" value="ABC_transporter-like_CS"/>
</dbReference>
<evidence type="ECO:0000313" key="5">
    <source>
        <dbReference type="EMBL" id="MBT1695278.1"/>
    </source>
</evidence>
<dbReference type="SMART" id="SM00382">
    <property type="entry name" value="AAA"/>
    <property type="match status" value="1"/>
</dbReference>
<dbReference type="InterPro" id="IPR003439">
    <property type="entry name" value="ABC_transporter-like_ATP-bd"/>
</dbReference>
<dbReference type="GO" id="GO:0015697">
    <property type="term" value="P:quaternary ammonium group transport"/>
    <property type="evidence" value="ECO:0007669"/>
    <property type="project" value="UniProtKB-ARBA"/>
</dbReference>
<reference evidence="5 6" key="1">
    <citation type="submission" date="2021-05" db="EMBL/GenBank/DDBJ databases">
        <title>A Polyphasic approach of four new species of the genus Ohtaekwangia: Ohtaekwangia histidinii sp. nov., Ohtaekwangia cretensis sp. nov., Ohtaekwangia indiensis sp. nov., Ohtaekwangia reichenbachii sp. nov. from diverse environment.</title>
        <authorList>
            <person name="Octaviana S."/>
        </authorList>
    </citation>
    <scope>NUCLEOTIDE SEQUENCE [LARGE SCALE GENOMIC DNA]</scope>
    <source>
        <strain evidence="5 6">PWU4</strain>
    </source>
</reference>
<dbReference type="FunFam" id="3.40.50.300:FF:000425">
    <property type="entry name" value="Probable ABC transporter, ATP-binding subunit"/>
    <property type="match status" value="1"/>
</dbReference>
<proteinExistence type="predicted"/>
<keyword evidence="3 5" id="KW-0067">ATP-binding</keyword>
<dbReference type="InterPro" id="IPR050093">
    <property type="entry name" value="ABC_SmlMolc_Importer"/>
</dbReference>
<dbReference type="GO" id="GO:0016887">
    <property type="term" value="F:ATP hydrolysis activity"/>
    <property type="evidence" value="ECO:0007669"/>
    <property type="project" value="InterPro"/>
</dbReference>
<dbReference type="InterPro" id="IPR003593">
    <property type="entry name" value="AAA+_ATPase"/>
</dbReference>
<dbReference type="EMBL" id="JAHESF010000001">
    <property type="protein sequence ID" value="MBT1695278.1"/>
    <property type="molecule type" value="Genomic_DNA"/>
</dbReference>
<dbReference type="AlphaFoldDB" id="A0AAP2DH29"/>
<comment type="caution">
    <text evidence="5">The sequence shown here is derived from an EMBL/GenBank/DDBJ whole genome shotgun (WGS) entry which is preliminary data.</text>
</comment>
<dbReference type="InterPro" id="IPR027417">
    <property type="entry name" value="P-loop_NTPase"/>
</dbReference>
<feature type="domain" description="ABC transporter" evidence="4">
    <location>
        <begin position="4"/>
        <end position="237"/>
    </location>
</feature>
<evidence type="ECO:0000256" key="2">
    <source>
        <dbReference type="ARBA" id="ARBA00022741"/>
    </source>
</evidence>
<organism evidence="5 6">
    <name type="scientific">Chryseosolibacter histidini</name>
    <dbReference type="NCBI Taxonomy" id="2782349"/>
    <lineage>
        <taxon>Bacteria</taxon>
        <taxon>Pseudomonadati</taxon>
        <taxon>Bacteroidota</taxon>
        <taxon>Cytophagia</taxon>
        <taxon>Cytophagales</taxon>
        <taxon>Chryseotaleaceae</taxon>
        <taxon>Chryseosolibacter</taxon>
    </lineage>
</organism>
<evidence type="ECO:0000259" key="4">
    <source>
        <dbReference type="PROSITE" id="PS50893"/>
    </source>
</evidence>
<protein>
    <submittedName>
        <fullName evidence="5">ABC transporter ATP-binding protein</fullName>
    </submittedName>
</protein>
<keyword evidence="2" id="KW-0547">Nucleotide-binding</keyword>
<dbReference type="Proteomes" id="UP001319200">
    <property type="component" value="Unassembled WGS sequence"/>
</dbReference>
<dbReference type="PROSITE" id="PS50893">
    <property type="entry name" value="ABC_TRANSPORTER_2"/>
    <property type="match status" value="1"/>
</dbReference>
<keyword evidence="6" id="KW-1185">Reference proteome</keyword>
<gene>
    <name evidence="5" type="ORF">KK083_00230</name>
</gene>
<dbReference type="PROSITE" id="PS00211">
    <property type="entry name" value="ABC_TRANSPORTER_1"/>
    <property type="match status" value="1"/>
</dbReference>
<dbReference type="Gene3D" id="3.40.50.300">
    <property type="entry name" value="P-loop containing nucleotide triphosphate hydrolases"/>
    <property type="match status" value="1"/>
</dbReference>
<dbReference type="PANTHER" id="PTHR42781">
    <property type="entry name" value="SPERMIDINE/PUTRESCINE IMPORT ATP-BINDING PROTEIN POTA"/>
    <property type="match status" value="1"/>
</dbReference>
<evidence type="ECO:0000256" key="3">
    <source>
        <dbReference type="ARBA" id="ARBA00022840"/>
    </source>
</evidence>
<evidence type="ECO:0000256" key="1">
    <source>
        <dbReference type="ARBA" id="ARBA00022448"/>
    </source>
</evidence>
<evidence type="ECO:0000313" key="6">
    <source>
        <dbReference type="Proteomes" id="UP001319200"/>
    </source>
</evidence>
<sequence length="242" mass="26651">MNPIVLENINHFYDGRQALRDLSVSFAENQCTAILGKSGSGKSTLLQVINGLVKPASGSVTLFGDSYQEDKANVLRQKLGYVIQGNGLFPHLTVEQNISISARIIGYNKAKTAAQVNKLMTLVDLPLSYKGKYPYELSGGEQQRVGLCRALFLDPPVLLMDEPLSALDSVTRLEIQQEIIKLQREAPRTILFVTHDMREAKKLADRILVIDRGSIEQYGAAETVLQHPATAVVKQLFEASLA</sequence>
<dbReference type="SUPFAM" id="SSF52540">
    <property type="entry name" value="P-loop containing nucleoside triphosphate hydrolases"/>
    <property type="match status" value="1"/>
</dbReference>
<name>A0AAP2DH29_9BACT</name>
<dbReference type="PANTHER" id="PTHR42781:SF4">
    <property type="entry name" value="SPERMIDINE_PUTRESCINE IMPORT ATP-BINDING PROTEIN POTA"/>
    <property type="match status" value="1"/>
</dbReference>
<accession>A0AAP2DH29</accession>